<dbReference type="InParanoid" id="A0A2T3BD18"/>
<reference evidence="2 3" key="1">
    <citation type="journal article" date="2018" name="New Phytol.">
        <title>Comparative genomics and transcriptomics depict ericoid mycorrhizal fungi as versatile saprotrophs and plant mutualists.</title>
        <authorList>
            <person name="Martino E."/>
            <person name="Morin E."/>
            <person name="Grelet G.A."/>
            <person name="Kuo A."/>
            <person name="Kohler A."/>
            <person name="Daghino S."/>
            <person name="Barry K.W."/>
            <person name="Cichocki N."/>
            <person name="Clum A."/>
            <person name="Dockter R.B."/>
            <person name="Hainaut M."/>
            <person name="Kuo R.C."/>
            <person name="LaButti K."/>
            <person name="Lindahl B.D."/>
            <person name="Lindquist E.A."/>
            <person name="Lipzen A."/>
            <person name="Khouja H.R."/>
            <person name="Magnuson J."/>
            <person name="Murat C."/>
            <person name="Ohm R.A."/>
            <person name="Singer S.W."/>
            <person name="Spatafora J.W."/>
            <person name="Wang M."/>
            <person name="Veneault-Fourrey C."/>
            <person name="Henrissat B."/>
            <person name="Grigoriev I.V."/>
            <person name="Martin F.M."/>
            <person name="Perotto S."/>
        </authorList>
    </citation>
    <scope>NUCLEOTIDE SEQUENCE [LARGE SCALE GENOMIC DNA]</scope>
    <source>
        <strain evidence="2 3">ATCC 22711</strain>
    </source>
</reference>
<evidence type="ECO:0000256" key="1">
    <source>
        <dbReference type="SAM" id="MobiDB-lite"/>
    </source>
</evidence>
<organism evidence="2 3">
    <name type="scientific">Amorphotheca resinae ATCC 22711</name>
    <dbReference type="NCBI Taxonomy" id="857342"/>
    <lineage>
        <taxon>Eukaryota</taxon>
        <taxon>Fungi</taxon>
        <taxon>Dikarya</taxon>
        <taxon>Ascomycota</taxon>
        <taxon>Pezizomycotina</taxon>
        <taxon>Leotiomycetes</taxon>
        <taxon>Helotiales</taxon>
        <taxon>Amorphothecaceae</taxon>
        <taxon>Amorphotheca</taxon>
    </lineage>
</organism>
<evidence type="ECO:0000313" key="3">
    <source>
        <dbReference type="Proteomes" id="UP000241818"/>
    </source>
</evidence>
<gene>
    <name evidence="2" type="ORF">M430DRAFT_32088</name>
</gene>
<dbReference type="GeneID" id="36574185"/>
<name>A0A2T3BD18_AMORE</name>
<dbReference type="AlphaFoldDB" id="A0A2T3BD18"/>
<accession>A0A2T3BD18</accession>
<feature type="region of interest" description="Disordered" evidence="1">
    <location>
        <begin position="248"/>
        <end position="290"/>
    </location>
</feature>
<dbReference type="RefSeq" id="XP_024724826.1">
    <property type="nucleotide sequence ID" value="XM_024866104.1"/>
</dbReference>
<keyword evidence="3" id="KW-1185">Reference proteome</keyword>
<dbReference type="Proteomes" id="UP000241818">
    <property type="component" value="Unassembled WGS sequence"/>
</dbReference>
<dbReference type="EMBL" id="KZ679006">
    <property type="protein sequence ID" value="PSS27301.1"/>
    <property type="molecule type" value="Genomic_DNA"/>
</dbReference>
<protein>
    <submittedName>
        <fullName evidence="2">Uncharacterized protein</fullName>
    </submittedName>
</protein>
<sequence>MMNQSRALTTIARTVQRIIPFHEPPVLPANRIWDNRHSGTAATLLSEEKLKQIGTSCGEQAAADPIDPDKCVVALTTAELERLNDSSTDTLQYVKPAYQVPPPSLAASEAGDEVEDDLYGADDEAVSTGKKLLEAGNQAIDAELEADEQSVPFPNFFDNMSMSYEGILDRIRTARGLVATRKSASLMKPSDEEFATKYQSKDLRTIIVPYSGFYIMAPDGLQTVLDVDNNISEYYQLPLIDPMIDEDEFDVGSMGPRTSPFSPSNYDSSDDSHSDSDSEENILQPPRSQPPSQAIIQYLTYKGQPLSSITSLLAPLDTCFLYHQTSRWFRTIRIPEHHELNDAMIAAVLEECKAEKQWWEEEVDKQGNTIPQELRILQGRMRERKVGHLARMSVENYFWWRLRGEMPHGMVPHGPLLREGGY</sequence>
<dbReference type="OrthoDB" id="3538436at2759"/>
<evidence type="ECO:0000313" key="2">
    <source>
        <dbReference type="EMBL" id="PSS27301.1"/>
    </source>
</evidence>
<proteinExistence type="predicted"/>